<feature type="region of interest" description="Disordered" evidence="1">
    <location>
        <begin position="71"/>
        <end position="92"/>
    </location>
</feature>
<evidence type="ECO:0000256" key="1">
    <source>
        <dbReference type="SAM" id="MobiDB-lite"/>
    </source>
</evidence>
<feature type="domain" description="CobQ/CobB/MinD/ParA nucleotide binding" evidence="2">
    <location>
        <begin position="15"/>
        <end position="282"/>
    </location>
</feature>
<dbReference type="InterPro" id="IPR050678">
    <property type="entry name" value="DNA_Partitioning_ATPase"/>
</dbReference>
<protein>
    <submittedName>
        <fullName evidence="3">ParA family protein</fullName>
    </submittedName>
</protein>
<sequence>MTEAVEDMRYITPALAISNEKGGVGKTFLSASLAEYAARFVGLRVLLIDTDIQCNLTALMVGLEQIPHGTKGAHYKAPPPHPDYDPTDNDQVERPSVAGAFLGEVVMPYPTWINAENIPGIEGCVEILPAHGAKLEQVISTGTGEFVSVDADIYTSLLHVAQCEAIASHYDLVVFDTNPTRNILSRSVFRASTHAVIPMEFDVHSIDGIMSVQSTIETENAFRQSAGLPLLNLIGLLPNRYVAGSTRSAGISKLHYEETKDLFDAHYLSEHSFIPQAEAVKKVLSGKHTAASIFDITKKSKAEFRLRMALEHACIEILHPLLHALPSAVDRLDKHKQRVRQEQKKFNKIHP</sequence>
<reference evidence="3 4" key="1">
    <citation type="submission" date="2021-06" db="EMBL/GenBank/DDBJ databases">
        <title>Bacterium isolated from marine sediment.</title>
        <authorList>
            <person name="Zhu K.-L."/>
            <person name="Du Z.-J."/>
            <person name="Liang Q.-Y."/>
        </authorList>
    </citation>
    <scope>NUCLEOTIDE SEQUENCE [LARGE SCALE GENOMIC DNA]</scope>
    <source>
        <strain evidence="3 4">A346</strain>
    </source>
</reference>
<dbReference type="EMBL" id="JAHQZT010000017">
    <property type="protein sequence ID" value="MBV0934153.1"/>
    <property type="molecule type" value="Genomic_DNA"/>
</dbReference>
<name>A0ABS6MCX4_9GAMM</name>
<dbReference type="PANTHER" id="PTHR13696:SF99">
    <property type="entry name" value="COBYRINIC ACID AC-DIAMIDE SYNTHASE"/>
    <property type="match status" value="1"/>
</dbReference>
<evidence type="ECO:0000259" key="2">
    <source>
        <dbReference type="Pfam" id="PF01656"/>
    </source>
</evidence>
<dbReference type="InterPro" id="IPR002586">
    <property type="entry name" value="CobQ/CobB/MinD/ParA_Nub-bd_dom"/>
</dbReference>
<dbReference type="PANTHER" id="PTHR13696">
    <property type="entry name" value="P-LOOP CONTAINING NUCLEOSIDE TRIPHOSPHATE HYDROLASE"/>
    <property type="match status" value="1"/>
</dbReference>
<dbReference type="CDD" id="cd02042">
    <property type="entry name" value="ParAB_family"/>
    <property type="match status" value="1"/>
</dbReference>
<dbReference type="Proteomes" id="UP000755551">
    <property type="component" value="Unassembled WGS sequence"/>
</dbReference>
<keyword evidence="4" id="KW-1185">Reference proteome</keyword>
<dbReference type="RefSeq" id="WP_217335560.1">
    <property type="nucleotide sequence ID" value="NZ_JAHQZT010000017.1"/>
</dbReference>
<proteinExistence type="predicted"/>
<organism evidence="3 4">
    <name type="scientific">Marinobacterium weihaiense</name>
    <dbReference type="NCBI Taxonomy" id="2851016"/>
    <lineage>
        <taxon>Bacteria</taxon>
        <taxon>Pseudomonadati</taxon>
        <taxon>Pseudomonadota</taxon>
        <taxon>Gammaproteobacteria</taxon>
        <taxon>Oceanospirillales</taxon>
        <taxon>Oceanospirillaceae</taxon>
        <taxon>Marinobacterium</taxon>
    </lineage>
</organism>
<evidence type="ECO:0000313" key="4">
    <source>
        <dbReference type="Proteomes" id="UP000755551"/>
    </source>
</evidence>
<comment type="caution">
    <text evidence="3">The sequence shown here is derived from an EMBL/GenBank/DDBJ whole genome shotgun (WGS) entry which is preliminary data.</text>
</comment>
<dbReference type="Pfam" id="PF01656">
    <property type="entry name" value="CbiA"/>
    <property type="match status" value="1"/>
</dbReference>
<gene>
    <name evidence="3" type="ORF">KTN04_12470</name>
</gene>
<accession>A0ABS6MCX4</accession>
<evidence type="ECO:0000313" key="3">
    <source>
        <dbReference type="EMBL" id="MBV0934153.1"/>
    </source>
</evidence>